<evidence type="ECO:0000259" key="4">
    <source>
        <dbReference type="PROSITE" id="PS50835"/>
    </source>
</evidence>
<sequence>MGSKITGVKQSSLSDLYNRQVVRMAESILSDCAHPLHHEFQVLPSDSRFRFPTVKNNRVRKRFDRVLIVYHSNSTPDRMNSLSVYVILGLTALMIQTTDSKGSPNLRAVVSVWPPGSTIYLRDSVALRCSVEAGANCSWTYHWFRHTPHKLVTPNARHIISGDSYSITVVAKADGGSYWCQAKRNGSATPLLSDPAHLTVSELTPPSLAVIPSSRQHFQGERFSLQCPAVSESNSTESNSTDWTLWQLTDFGVRSGCQTLAGTFWKEVPGACSLSSLYSGLYWCEKGKWRSNTVNITVSYGSMIIVGPAHPVTEGDQVTLHCRYWFRKPNRTTFYKDGVEVVSLNVTEITIDNVTSADEGFYKCAEPEEKLESPESWLSVRRNSTSEERKTLSSEAFPHSGTWIWVLLSCCIVVILLLIPVVMLLVRHHRLRMWCTGSCFSSKEGPPPGEAPQTKQDVTEVQWDLPWMEMANLLDKQQYPATAS</sequence>
<evidence type="ECO:0000256" key="1">
    <source>
        <dbReference type="ARBA" id="ARBA00022729"/>
    </source>
</evidence>
<keyword evidence="3" id="KW-0472">Membrane</keyword>
<dbReference type="InterPro" id="IPR036179">
    <property type="entry name" value="Ig-like_dom_sf"/>
</dbReference>
<dbReference type="GO" id="GO:0006955">
    <property type="term" value="P:immune response"/>
    <property type="evidence" value="ECO:0007669"/>
    <property type="project" value="TreeGrafter"/>
</dbReference>
<keyword evidence="2" id="KW-1015">Disulfide bond</keyword>
<dbReference type="Pfam" id="PF13927">
    <property type="entry name" value="Ig_3"/>
    <property type="match status" value="1"/>
</dbReference>
<keyword evidence="6" id="KW-1185">Reference proteome</keyword>
<proteinExistence type="predicted"/>
<dbReference type="EMBL" id="JAGTTL010000013">
    <property type="protein sequence ID" value="KAK6314044.1"/>
    <property type="molecule type" value="Genomic_DNA"/>
</dbReference>
<keyword evidence="1" id="KW-0732">Signal</keyword>
<dbReference type="InterPro" id="IPR003598">
    <property type="entry name" value="Ig_sub2"/>
</dbReference>
<dbReference type="SUPFAM" id="SSF48726">
    <property type="entry name" value="Immunoglobulin"/>
    <property type="match status" value="2"/>
</dbReference>
<accession>A0AAN8QRW3</accession>
<dbReference type="SMART" id="SM00408">
    <property type="entry name" value="IGc2"/>
    <property type="match status" value="2"/>
</dbReference>
<dbReference type="Proteomes" id="UP001356427">
    <property type="component" value="Unassembled WGS sequence"/>
</dbReference>
<comment type="caution">
    <text evidence="5">The sequence shown here is derived from an EMBL/GenBank/DDBJ whole genome shotgun (WGS) entry which is preliminary data.</text>
</comment>
<dbReference type="GO" id="GO:0004888">
    <property type="term" value="F:transmembrane signaling receptor activity"/>
    <property type="evidence" value="ECO:0007669"/>
    <property type="project" value="TreeGrafter"/>
</dbReference>
<name>A0AAN8QRW3_9TELE</name>
<dbReference type="PROSITE" id="PS50835">
    <property type="entry name" value="IG_LIKE"/>
    <property type="match status" value="2"/>
</dbReference>
<dbReference type="SMART" id="SM00409">
    <property type="entry name" value="IG"/>
    <property type="match status" value="2"/>
</dbReference>
<dbReference type="AlphaFoldDB" id="A0AAN8QRW3"/>
<evidence type="ECO:0000256" key="3">
    <source>
        <dbReference type="SAM" id="Phobius"/>
    </source>
</evidence>
<feature type="domain" description="Ig-like" evidence="4">
    <location>
        <begin position="206"/>
        <end position="393"/>
    </location>
</feature>
<evidence type="ECO:0000256" key="2">
    <source>
        <dbReference type="ARBA" id="ARBA00023157"/>
    </source>
</evidence>
<dbReference type="GO" id="GO:0007166">
    <property type="term" value="P:cell surface receptor signaling pathway"/>
    <property type="evidence" value="ECO:0007669"/>
    <property type="project" value="TreeGrafter"/>
</dbReference>
<organism evidence="5 6">
    <name type="scientific">Coregonus suidteri</name>
    <dbReference type="NCBI Taxonomy" id="861788"/>
    <lineage>
        <taxon>Eukaryota</taxon>
        <taxon>Metazoa</taxon>
        <taxon>Chordata</taxon>
        <taxon>Craniata</taxon>
        <taxon>Vertebrata</taxon>
        <taxon>Euteleostomi</taxon>
        <taxon>Actinopterygii</taxon>
        <taxon>Neopterygii</taxon>
        <taxon>Teleostei</taxon>
        <taxon>Protacanthopterygii</taxon>
        <taxon>Salmoniformes</taxon>
        <taxon>Salmonidae</taxon>
        <taxon>Coregoninae</taxon>
        <taxon>Coregonus</taxon>
    </lineage>
</organism>
<dbReference type="InterPro" id="IPR013783">
    <property type="entry name" value="Ig-like_fold"/>
</dbReference>
<feature type="domain" description="Ig-like" evidence="4">
    <location>
        <begin position="104"/>
        <end position="199"/>
    </location>
</feature>
<dbReference type="GO" id="GO:0009897">
    <property type="term" value="C:external side of plasma membrane"/>
    <property type="evidence" value="ECO:0007669"/>
    <property type="project" value="TreeGrafter"/>
</dbReference>
<evidence type="ECO:0000313" key="5">
    <source>
        <dbReference type="EMBL" id="KAK6314044.1"/>
    </source>
</evidence>
<dbReference type="InterPro" id="IPR050488">
    <property type="entry name" value="Ig_Fc_receptor"/>
</dbReference>
<gene>
    <name evidence="5" type="ORF">J4Q44_G00155030</name>
</gene>
<reference evidence="5 6" key="1">
    <citation type="submission" date="2021-04" db="EMBL/GenBank/DDBJ databases">
        <authorList>
            <person name="De Guttry C."/>
            <person name="Zahm M."/>
            <person name="Klopp C."/>
            <person name="Cabau C."/>
            <person name="Louis A."/>
            <person name="Berthelot C."/>
            <person name="Parey E."/>
            <person name="Roest Crollius H."/>
            <person name="Montfort J."/>
            <person name="Robinson-Rechavi M."/>
            <person name="Bucao C."/>
            <person name="Bouchez O."/>
            <person name="Gislard M."/>
            <person name="Lluch J."/>
            <person name="Milhes M."/>
            <person name="Lampietro C."/>
            <person name="Lopez Roques C."/>
            <person name="Donnadieu C."/>
            <person name="Braasch I."/>
            <person name="Desvignes T."/>
            <person name="Postlethwait J."/>
            <person name="Bobe J."/>
            <person name="Wedekind C."/>
            <person name="Guiguen Y."/>
        </authorList>
    </citation>
    <scope>NUCLEOTIDE SEQUENCE [LARGE SCALE GENOMIC DNA]</scope>
    <source>
        <strain evidence="5">Cs_M1</strain>
        <tissue evidence="5">Blood</tissue>
    </source>
</reference>
<dbReference type="PANTHER" id="PTHR11481">
    <property type="entry name" value="IMMUNOGLOBULIN FC RECEPTOR"/>
    <property type="match status" value="1"/>
</dbReference>
<feature type="transmembrane region" description="Helical" evidence="3">
    <location>
        <begin position="403"/>
        <end position="426"/>
    </location>
</feature>
<dbReference type="InterPro" id="IPR007110">
    <property type="entry name" value="Ig-like_dom"/>
</dbReference>
<keyword evidence="3" id="KW-1133">Transmembrane helix</keyword>
<dbReference type="PANTHER" id="PTHR11481:SF64">
    <property type="entry name" value="FC RECEPTOR-LIKE PROTEIN 4"/>
    <property type="match status" value="1"/>
</dbReference>
<keyword evidence="3" id="KW-0812">Transmembrane</keyword>
<evidence type="ECO:0000313" key="6">
    <source>
        <dbReference type="Proteomes" id="UP001356427"/>
    </source>
</evidence>
<dbReference type="Gene3D" id="2.60.40.10">
    <property type="entry name" value="Immunoglobulins"/>
    <property type="match status" value="2"/>
</dbReference>
<protein>
    <recommendedName>
        <fullName evidence="4">Ig-like domain-containing protein</fullName>
    </recommendedName>
</protein>
<dbReference type="InterPro" id="IPR003599">
    <property type="entry name" value="Ig_sub"/>
</dbReference>